<evidence type="ECO:0000256" key="2">
    <source>
        <dbReference type="SAM" id="Phobius"/>
    </source>
</evidence>
<accession>A0AAV4R565</accession>
<keyword evidence="2" id="KW-1133">Transmembrane helix</keyword>
<feature type="region of interest" description="Disordered" evidence="1">
    <location>
        <begin position="1"/>
        <end position="25"/>
    </location>
</feature>
<name>A0AAV4R565_CAEEX</name>
<proteinExistence type="predicted"/>
<feature type="transmembrane region" description="Helical" evidence="2">
    <location>
        <begin position="143"/>
        <end position="161"/>
    </location>
</feature>
<dbReference type="Proteomes" id="UP001054945">
    <property type="component" value="Unassembled WGS sequence"/>
</dbReference>
<gene>
    <name evidence="3" type="ORF">CEXT_174201</name>
</gene>
<keyword evidence="2" id="KW-0472">Membrane</keyword>
<keyword evidence="2" id="KW-0812">Transmembrane</keyword>
<keyword evidence="4" id="KW-1185">Reference proteome</keyword>
<feature type="region of interest" description="Disordered" evidence="1">
    <location>
        <begin position="54"/>
        <end position="108"/>
    </location>
</feature>
<evidence type="ECO:0000313" key="4">
    <source>
        <dbReference type="Proteomes" id="UP001054945"/>
    </source>
</evidence>
<feature type="region of interest" description="Disordered" evidence="1">
    <location>
        <begin position="121"/>
        <end position="143"/>
    </location>
</feature>
<organism evidence="3 4">
    <name type="scientific">Caerostris extrusa</name>
    <name type="common">Bark spider</name>
    <name type="synonym">Caerostris bankana</name>
    <dbReference type="NCBI Taxonomy" id="172846"/>
    <lineage>
        <taxon>Eukaryota</taxon>
        <taxon>Metazoa</taxon>
        <taxon>Ecdysozoa</taxon>
        <taxon>Arthropoda</taxon>
        <taxon>Chelicerata</taxon>
        <taxon>Arachnida</taxon>
        <taxon>Araneae</taxon>
        <taxon>Araneomorphae</taxon>
        <taxon>Entelegynae</taxon>
        <taxon>Araneoidea</taxon>
        <taxon>Araneidae</taxon>
        <taxon>Caerostris</taxon>
    </lineage>
</organism>
<dbReference type="AlphaFoldDB" id="A0AAV4R565"/>
<reference evidence="3 4" key="1">
    <citation type="submission" date="2021-06" db="EMBL/GenBank/DDBJ databases">
        <title>Caerostris extrusa draft genome.</title>
        <authorList>
            <person name="Kono N."/>
            <person name="Arakawa K."/>
        </authorList>
    </citation>
    <scope>NUCLEOTIDE SEQUENCE [LARGE SCALE GENOMIC DNA]</scope>
</reference>
<feature type="compositionally biased region" description="Pro residues" evidence="1">
    <location>
        <begin position="99"/>
        <end position="108"/>
    </location>
</feature>
<evidence type="ECO:0000256" key="1">
    <source>
        <dbReference type="SAM" id="MobiDB-lite"/>
    </source>
</evidence>
<evidence type="ECO:0000313" key="3">
    <source>
        <dbReference type="EMBL" id="GIY17468.1"/>
    </source>
</evidence>
<feature type="compositionally biased region" description="Basic and acidic residues" evidence="1">
    <location>
        <begin position="1"/>
        <end position="17"/>
    </location>
</feature>
<protein>
    <submittedName>
        <fullName evidence="3">Uncharacterized protein</fullName>
    </submittedName>
</protein>
<dbReference type="EMBL" id="BPLR01007513">
    <property type="protein sequence ID" value="GIY17468.1"/>
    <property type="molecule type" value="Genomic_DNA"/>
</dbReference>
<comment type="caution">
    <text evidence="3">The sequence shown here is derived from an EMBL/GenBank/DDBJ whole genome shotgun (WGS) entry which is preliminary data.</text>
</comment>
<sequence length="166" mass="18071">MSRRTTTREDAHREQEVGSRSIHSLSEGVGEGFHLQDGRVGGCLYLSTSRDEAVSGFKSPSQETPIMGETISPLPPEWCTPPLDCGRSSSVGRRRRRSPPPPPPPLRPPLRACAVCWRSGRRCRPSSGRPRPPRRPRGGSSPLALSPLCLGVGGYYVIYGVEVVLT</sequence>